<evidence type="ECO:0000256" key="4">
    <source>
        <dbReference type="ARBA" id="ARBA00023136"/>
    </source>
</evidence>
<dbReference type="KEGG" id="mbe:MBM_01858"/>
<evidence type="ECO:0000256" key="6">
    <source>
        <dbReference type="SAM" id="Phobius"/>
    </source>
</evidence>
<dbReference type="InterPro" id="IPR020846">
    <property type="entry name" value="MFS_dom"/>
</dbReference>
<dbReference type="Gene3D" id="1.20.1250.20">
    <property type="entry name" value="MFS general substrate transporter like domains"/>
    <property type="match status" value="1"/>
</dbReference>
<dbReference type="GO" id="GO:0022857">
    <property type="term" value="F:transmembrane transporter activity"/>
    <property type="evidence" value="ECO:0007669"/>
    <property type="project" value="InterPro"/>
</dbReference>
<evidence type="ECO:0000256" key="2">
    <source>
        <dbReference type="ARBA" id="ARBA00022692"/>
    </source>
</evidence>
<feature type="transmembrane region" description="Helical" evidence="6">
    <location>
        <begin position="82"/>
        <end position="100"/>
    </location>
</feature>
<dbReference type="PANTHER" id="PTHR23502:SF139">
    <property type="entry name" value="MAJOR FACILITATOR SUPERFAMILY (MFS) PROFILE DOMAIN-CONTAINING PROTEIN-RELATED"/>
    <property type="match status" value="1"/>
</dbReference>
<organism evidence="8 9">
    <name type="scientific">Marssonina brunnea f. sp. multigermtubi (strain MB_m1)</name>
    <name type="common">Marssonina leaf spot fungus</name>
    <dbReference type="NCBI Taxonomy" id="1072389"/>
    <lineage>
        <taxon>Eukaryota</taxon>
        <taxon>Fungi</taxon>
        <taxon>Dikarya</taxon>
        <taxon>Ascomycota</taxon>
        <taxon>Pezizomycotina</taxon>
        <taxon>Leotiomycetes</taxon>
        <taxon>Helotiales</taxon>
        <taxon>Drepanopezizaceae</taxon>
        <taxon>Drepanopeziza</taxon>
    </lineage>
</organism>
<dbReference type="EMBL" id="JH921430">
    <property type="protein sequence ID" value="EKD19906.1"/>
    <property type="molecule type" value="Genomic_DNA"/>
</dbReference>
<accession>K1X3V2</accession>
<protein>
    <submittedName>
        <fullName evidence="8">Major facilitator superfamily transporter</fullName>
    </submittedName>
</protein>
<evidence type="ECO:0000256" key="1">
    <source>
        <dbReference type="ARBA" id="ARBA00004141"/>
    </source>
</evidence>
<evidence type="ECO:0000256" key="3">
    <source>
        <dbReference type="ARBA" id="ARBA00022989"/>
    </source>
</evidence>
<keyword evidence="4 6" id="KW-0472">Membrane</keyword>
<comment type="subcellular location">
    <subcellularLocation>
        <location evidence="1">Membrane</location>
        <topology evidence="1">Multi-pass membrane protein</topology>
    </subcellularLocation>
</comment>
<feature type="transmembrane region" description="Helical" evidence="6">
    <location>
        <begin position="363"/>
        <end position="385"/>
    </location>
</feature>
<feature type="transmembrane region" description="Helical" evidence="6">
    <location>
        <begin position="239"/>
        <end position="259"/>
    </location>
</feature>
<dbReference type="GO" id="GO:0005886">
    <property type="term" value="C:plasma membrane"/>
    <property type="evidence" value="ECO:0007669"/>
    <property type="project" value="TreeGrafter"/>
</dbReference>
<evidence type="ECO:0000256" key="5">
    <source>
        <dbReference type="SAM" id="MobiDB-lite"/>
    </source>
</evidence>
<feature type="transmembrane region" description="Helical" evidence="6">
    <location>
        <begin position="323"/>
        <end position="343"/>
    </location>
</feature>
<dbReference type="OrthoDB" id="2585655at2759"/>
<feature type="transmembrane region" description="Helical" evidence="6">
    <location>
        <begin position="147"/>
        <end position="171"/>
    </location>
</feature>
<feature type="transmembrane region" description="Helical" evidence="6">
    <location>
        <begin position="120"/>
        <end position="140"/>
    </location>
</feature>
<name>K1X3V2_MARBU</name>
<dbReference type="InParanoid" id="K1X3V2"/>
<gene>
    <name evidence="8" type="ORF">MBM_01858</name>
</gene>
<dbReference type="AlphaFoldDB" id="K1X3V2"/>
<dbReference type="InterPro" id="IPR036259">
    <property type="entry name" value="MFS_trans_sf"/>
</dbReference>
<dbReference type="PANTHER" id="PTHR23502">
    <property type="entry name" value="MAJOR FACILITATOR SUPERFAMILY"/>
    <property type="match status" value="1"/>
</dbReference>
<feature type="transmembrane region" description="Helical" evidence="6">
    <location>
        <begin position="177"/>
        <end position="199"/>
    </location>
</feature>
<evidence type="ECO:0000313" key="9">
    <source>
        <dbReference type="Proteomes" id="UP000006753"/>
    </source>
</evidence>
<sequence length="567" mass="61982">MSPPSDMTIRFCETQNTCLSEWTTKKRSEKTANNKAKPTVHPVEVNHGPTPRLDDFGRPLVPSHTDDPLDPLNWTKLQKRTVLAVACSAYFASTYLITIASDPSLFLSNHFQASESQLHWISRIPSLGLAISPLLAPVPASRYGRRVVMVSGTAIALLASGCTSLVSANGISLSGYLAARFFQGFGMGPAANVGLAIVNDLTWEHERGFRVGVWALAGNQGLLVGQLVGSLLNTVEHKWLPYHLTMIFGVLLILEIALLPETLYPRANVASSEQNSAPGGTSSSEPVEAVKRTRQLPFLNFASVPGIDHPNPRSAITQVFKTWTSPALAMSVGAFVFFQYWWVFAVLRAQTVAYGDFQPRIRGLLVLGLVFGALLAEWVFSGRASDAVVRRLTRIYEGSRHHGMRLWLGYPAAVFSSIGLVVWGFSAAESWHWMAGQCGIFLCKFPVSTGRIMMFEMSLLMFVFFGFSDAAGLQIGTATLAAYLVDGCKDHAVSAIAFYAFFVNASSHPFPIPQLQMPGPPSYLLLTQQQVSAFVSPWFVYAWIEKSDSWVAAKLDPIIALSKSLKG</sequence>
<proteinExistence type="predicted"/>
<feature type="transmembrane region" description="Helical" evidence="6">
    <location>
        <begin position="406"/>
        <end position="425"/>
    </location>
</feature>
<reference evidence="8 9" key="1">
    <citation type="journal article" date="2012" name="BMC Genomics">
        <title>Sequencing the genome of Marssonina brunnea reveals fungus-poplar co-evolution.</title>
        <authorList>
            <person name="Zhu S."/>
            <person name="Cao Y.-Z."/>
            <person name="Jiang C."/>
            <person name="Tan B.-Y."/>
            <person name="Wang Z."/>
            <person name="Feng S."/>
            <person name="Zhang L."/>
            <person name="Su X.-H."/>
            <person name="Brejova B."/>
            <person name="Vinar T."/>
            <person name="Xu M."/>
            <person name="Wang M.-X."/>
            <person name="Zhang S.-G."/>
            <person name="Huang M.-R."/>
            <person name="Wu R."/>
            <person name="Zhou Y."/>
        </authorList>
    </citation>
    <scope>NUCLEOTIDE SEQUENCE [LARGE SCALE GENOMIC DNA]</scope>
    <source>
        <strain evidence="8 9">MB_m1</strain>
    </source>
</reference>
<keyword evidence="2 6" id="KW-0812">Transmembrane</keyword>
<dbReference type="Proteomes" id="UP000006753">
    <property type="component" value="Unassembled WGS sequence"/>
</dbReference>
<feature type="transmembrane region" description="Helical" evidence="6">
    <location>
        <begin position="459"/>
        <end position="485"/>
    </location>
</feature>
<dbReference type="SUPFAM" id="SSF103473">
    <property type="entry name" value="MFS general substrate transporter"/>
    <property type="match status" value="1"/>
</dbReference>
<feature type="region of interest" description="Disordered" evidence="5">
    <location>
        <begin position="23"/>
        <end position="52"/>
    </location>
</feature>
<dbReference type="HOGENOM" id="CLU_008455_13_7_1"/>
<dbReference type="InterPro" id="IPR011701">
    <property type="entry name" value="MFS"/>
</dbReference>
<dbReference type="eggNOG" id="KOG0255">
    <property type="taxonomic scope" value="Eukaryota"/>
</dbReference>
<dbReference type="OMA" id="SQVNWTV"/>
<feature type="domain" description="Major facilitator superfamily (MFS) profile" evidence="7">
    <location>
        <begin position="82"/>
        <end position="567"/>
    </location>
</feature>
<evidence type="ECO:0000259" key="7">
    <source>
        <dbReference type="PROSITE" id="PS50850"/>
    </source>
</evidence>
<feature type="compositionally biased region" description="Basic and acidic residues" evidence="5">
    <location>
        <begin position="23"/>
        <end position="32"/>
    </location>
</feature>
<evidence type="ECO:0000313" key="8">
    <source>
        <dbReference type="EMBL" id="EKD19906.1"/>
    </source>
</evidence>
<keyword evidence="3 6" id="KW-1133">Transmembrane helix</keyword>
<feature type="transmembrane region" description="Helical" evidence="6">
    <location>
        <begin position="211"/>
        <end position="233"/>
    </location>
</feature>
<keyword evidence="9" id="KW-1185">Reference proteome</keyword>
<dbReference type="PROSITE" id="PS50850">
    <property type="entry name" value="MFS"/>
    <property type="match status" value="1"/>
</dbReference>
<dbReference type="Pfam" id="PF07690">
    <property type="entry name" value="MFS_1"/>
    <property type="match status" value="1"/>
</dbReference>